<keyword evidence="2" id="KW-0472">Membrane</keyword>
<name>A0ABN7SWP9_OIKDI</name>
<keyword evidence="2" id="KW-0812">Transmembrane</keyword>
<keyword evidence="2" id="KW-1133">Transmembrane helix</keyword>
<evidence type="ECO:0000313" key="4">
    <source>
        <dbReference type="Proteomes" id="UP001158576"/>
    </source>
</evidence>
<feature type="region of interest" description="Disordered" evidence="1">
    <location>
        <begin position="56"/>
        <end position="89"/>
    </location>
</feature>
<feature type="compositionally biased region" description="Low complexity" evidence="1">
    <location>
        <begin position="58"/>
        <end position="75"/>
    </location>
</feature>
<organism evidence="3 4">
    <name type="scientific">Oikopleura dioica</name>
    <name type="common">Tunicate</name>
    <dbReference type="NCBI Taxonomy" id="34765"/>
    <lineage>
        <taxon>Eukaryota</taxon>
        <taxon>Metazoa</taxon>
        <taxon>Chordata</taxon>
        <taxon>Tunicata</taxon>
        <taxon>Appendicularia</taxon>
        <taxon>Copelata</taxon>
        <taxon>Oikopleuridae</taxon>
        <taxon>Oikopleura</taxon>
    </lineage>
</organism>
<proteinExistence type="predicted"/>
<feature type="transmembrane region" description="Helical" evidence="2">
    <location>
        <begin position="104"/>
        <end position="122"/>
    </location>
</feature>
<evidence type="ECO:0000256" key="1">
    <source>
        <dbReference type="SAM" id="MobiDB-lite"/>
    </source>
</evidence>
<gene>
    <name evidence="3" type="ORF">OKIOD_LOCUS11622</name>
</gene>
<sequence>MVVIFSKLRKKPTVAAPEVVAPTPYRACCSPESHRLRREAELSLDFPVRRPRPILMRSTTTNSADPTTTTPTMSDSAKETPTGARGGGGNRLASCEQFTTKATFFFLGSFFALSVYLLVASFQHVCNWPTVKTAKAKGEEGNIVRNRREGVEETIAMVDLGAVAADYEGSVEGSGVKEDAAGALAEGSGGDSASSGRWPSENDEDPMCSYCRDYCYKIDPRKSTAASSLNGDGGEAALAVAAAEDGGPVDLKLPKLAITENESNQFPTINNAPDKLEDNSLRSASSSSTLDFEFVDGIFNDFTSDGSALILENNLGGSGDKYARRRQQCPPKNTNFILLSFRMDKAIFDFILSSFFKKFKITLSLLAAEDQSTNDNDGPCFTLRLFENYAYEIDDVNTRLAVMWIEDDNRFKSWRVENWVHSQRMITLCPIRITGRPKYSPRYDLEWELEFLRDF</sequence>
<protein>
    <submittedName>
        <fullName evidence="3">Oidioi.mRNA.OKI2018_I69.chr1.g2857.t1.cds</fullName>
    </submittedName>
</protein>
<accession>A0ABN7SWP9</accession>
<feature type="compositionally biased region" description="Low complexity" evidence="1">
    <location>
        <begin position="182"/>
        <end position="196"/>
    </location>
</feature>
<evidence type="ECO:0000256" key="2">
    <source>
        <dbReference type="SAM" id="Phobius"/>
    </source>
</evidence>
<dbReference type="EMBL" id="OU015566">
    <property type="protein sequence ID" value="CAG5106469.1"/>
    <property type="molecule type" value="Genomic_DNA"/>
</dbReference>
<feature type="region of interest" description="Disordered" evidence="1">
    <location>
        <begin position="182"/>
        <end position="203"/>
    </location>
</feature>
<keyword evidence="4" id="KW-1185">Reference proteome</keyword>
<evidence type="ECO:0000313" key="3">
    <source>
        <dbReference type="EMBL" id="CAG5106469.1"/>
    </source>
</evidence>
<dbReference type="Proteomes" id="UP001158576">
    <property type="component" value="Chromosome 1"/>
</dbReference>
<reference evidence="3 4" key="1">
    <citation type="submission" date="2021-04" db="EMBL/GenBank/DDBJ databases">
        <authorList>
            <person name="Bliznina A."/>
        </authorList>
    </citation>
    <scope>NUCLEOTIDE SEQUENCE [LARGE SCALE GENOMIC DNA]</scope>
</reference>